<dbReference type="EMBL" id="CP007028">
    <property type="protein sequence ID" value="AHE96801.1"/>
    <property type="molecule type" value="Genomic_DNA"/>
</dbReference>
<dbReference type="InterPro" id="IPR036291">
    <property type="entry name" value="NAD(P)-bd_dom_sf"/>
</dbReference>
<name>W0DEN1_9AQUI</name>
<dbReference type="STRING" id="75906.THERU_04035"/>
<dbReference type="InterPro" id="IPR001732">
    <property type="entry name" value="UDP-Glc/GDP-Man_DH_N"/>
</dbReference>
<dbReference type="OrthoDB" id="9803238at2"/>
<reference evidence="2 3" key="1">
    <citation type="submission" date="2013-12" db="EMBL/GenBank/DDBJ databases">
        <authorList>
            <consortium name="DOE Joint Genome Institute"/>
            <person name="Eisen J."/>
            <person name="Huntemann M."/>
            <person name="Han J."/>
            <person name="Chen A."/>
            <person name="Kyrpides N."/>
            <person name="Mavromatis K."/>
            <person name="Markowitz V."/>
            <person name="Palaniappan K."/>
            <person name="Ivanova N."/>
            <person name="Schaumberg A."/>
            <person name="Pati A."/>
            <person name="Liolios K."/>
            <person name="Nordberg H.P."/>
            <person name="Cantor M.N."/>
            <person name="Hua S.X."/>
            <person name="Woyke T."/>
        </authorList>
    </citation>
    <scope>NUCLEOTIDE SEQUENCE [LARGE SCALE GENOMIC DNA]</scope>
    <source>
        <strain evidence="2 3">DSM 23557</strain>
    </source>
</reference>
<dbReference type="Proteomes" id="UP000018914">
    <property type="component" value="Chromosome"/>
</dbReference>
<gene>
    <name evidence="2" type="ORF">THERU_04035</name>
</gene>
<dbReference type="Pfam" id="PF03721">
    <property type="entry name" value="UDPG_MGDP_dh_N"/>
    <property type="match status" value="1"/>
</dbReference>
<sequence length="90" mass="10451">MNKFLEDLKTGKEKICVVGLGYVGLPLAVSLAEHFKVVGFDKTTRKKLSKELKILELKRLLRNGRRFWDEENLESGCRKHHFSAFSFIRV</sequence>
<evidence type="ECO:0000313" key="3">
    <source>
        <dbReference type="Proteomes" id="UP000018914"/>
    </source>
</evidence>
<protein>
    <recommendedName>
        <fullName evidence="1">UDP-glucose/GDP-mannose dehydrogenase N-terminal domain-containing protein</fullName>
    </recommendedName>
</protein>
<dbReference type="AlphaFoldDB" id="W0DEN1"/>
<dbReference type="SUPFAM" id="SSF51735">
    <property type="entry name" value="NAD(P)-binding Rossmann-fold domains"/>
    <property type="match status" value="1"/>
</dbReference>
<dbReference type="HOGENOM" id="CLU_2439819_0_0_0"/>
<dbReference type="eggNOG" id="COG0677">
    <property type="taxonomic scope" value="Bacteria"/>
</dbReference>
<feature type="domain" description="UDP-glucose/GDP-mannose dehydrogenase N-terminal" evidence="1">
    <location>
        <begin position="14"/>
        <end position="46"/>
    </location>
</feature>
<dbReference type="GO" id="GO:0016616">
    <property type="term" value="F:oxidoreductase activity, acting on the CH-OH group of donors, NAD or NADP as acceptor"/>
    <property type="evidence" value="ECO:0007669"/>
    <property type="project" value="InterPro"/>
</dbReference>
<dbReference type="KEGG" id="trd:THERU_04035"/>
<accession>W0DEN1</accession>
<keyword evidence="3" id="KW-1185">Reference proteome</keyword>
<dbReference type="Gene3D" id="3.40.50.720">
    <property type="entry name" value="NAD(P)-binding Rossmann-like Domain"/>
    <property type="match status" value="1"/>
</dbReference>
<evidence type="ECO:0000259" key="1">
    <source>
        <dbReference type="Pfam" id="PF03721"/>
    </source>
</evidence>
<dbReference type="GO" id="GO:0051287">
    <property type="term" value="F:NAD binding"/>
    <property type="evidence" value="ECO:0007669"/>
    <property type="project" value="InterPro"/>
</dbReference>
<evidence type="ECO:0000313" key="2">
    <source>
        <dbReference type="EMBL" id="AHE96801.1"/>
    </source>
</evidence>
<proteinExistence type="predicted"/>
<organism evidence="3">
    <name type="scientific">Thermocrinis ruber</name>
    <dbReference type="NCBI Taxonomy" id="75906"/>
    <lineage>
        <taxon>Bacteria</taxon>
        <taxon>Pseudomonadati</taxon>
        <taxon>Aquificota</taxon>
        <taxon>Aquificia</taxon>
        <taxon>Aquificales</taxon>
        <taxon>Aquificaceae</taxon>
        <taxon>Thermocrinis</taxon>
    </lineage>
</organism>